<dbReference type="RefSeq" id="WP_347305999.1">
    <property type="nucleotide sequence ID" value="NZ_JBAJEX010000001.1"/>
</dbReference>
<sequence length="145" mass="15043">MADVSLLETPARVIHSHDGVALVEADYGGGCGSGVCATGGCGAALLAQLFTRTPRGPLEVIDALGTRSGERVVVGVEQGSVLSASLLVYLLPLMLLLAGAVAARHVLGGDTTAALGALLGLAIGWWLARRLNRRRSPRPRILRRL</sequence>
<evidence type="ECO:0000313" key="3">
    <source>
        <dbReference type="Proteomes" id="UP001482231"/>
    </source>
</evidence>
<evidence type="ECO:0000256" key="1">
    <source>
        <dbReference type="SAM" id="Phobius"/>
    </source>
</evidence>
<dbReference type="InterPro" id="IPR026268">
    <property type="entry name" value="RseC"/>
</dbReference>
<evidence type="ECO:0000313" key="2">
    <source>
        <dbReference type="EMBL" id="MEO1765654.1"/>
    </source>
</evidence>
<keyword evidence="1" id="KW-0472">Membrane</keyword>
<protein>
    <submittedName>
        <fullName evidence="2">SoxR reducing system RseC family protein</fullName>
    </submittedName>
</protein>
<keyword evidence="1" id="KW-0812">Transmembrane</keyword>
<organism evidence="2 3">
    <name type="scientific">Thiobacter aerophilum</name>
    <dbReference type="NCBI Taxonomy" id="3121275"/>
    <lineage>
        <taxon>Bacteria</taxon>
        <taxon>Pseudomonadati</taxon>
        <taxon>Pseudomonadota</taxon>
        <taxon>Betaproteobacteria</taxon>
        <taxon>Burkholderiales</taxon>
        <taxon>Thiobacteraceae</taxon>
        <taxon>Thiobacter</taxon>
    </lineage>
</organism>
<dbReference type="Pfam" id="PF04246">
    <property type="entry name" value="RseC_MucC"/>
    <property type="match status" value="1"/>
</dbReference>
<dbReference type="PANTHER" id="PTHR35867">
    <property type="entry name" value="PROTEIN RSEC"/>
    <property type="match status" value="1"/>
</dbReference>
<name>A0ABV0EE34_9BURK</name>
<accession>A0ABV0EE34</accession>
<dbReference type="PANTHER" id="PTHR35867:SF1">
    <property type="entry name" value="PROTEIN RSEC"/>
    <property type="match status" value="1"/>
</dbReference>
<keyword evidence="3" id="KW-1185">Reference proteome</keyword>
<comment type="caution">
    <text evidence="2">The sequence shown here is derived from an EMBL/GenBank/DDBJ whole genome shotgun (WGS) entry which is preliminary data.</text>
</comment>
<dbReference type="EMBL" id="JBAJEX010000001">
    <property type="protein sequence ID" value="MEO1765654.1"/>
    <property type="molecule type" value="Genomic_DNA"/>
</dbReference>
<feature type="transmembrane region" description="Helical" evidence="1">
    <location>
        <begin position="112"/>
        <end position="128"/>
    </location>
</feature>
<proteinExistence type="predicted"/>
<dbReference type="PIRSF" id="PIRSF004923">
    <property type="entry name" value="RseC"/>
    <property type="match status" value="1"/>
</dbReference>
<feature type="transmembrane region" description="Helical" evidence="1">
    <location>
        <begin position="86"/>
        <end position="106"/>
    </location>
</feature>
<reference evidence="2 3" key="1">
    <citation type="submission" date="2024-02" db="EMBL/GenBank/DDBJ databases">
        <title>New thermophilic sulfur-oxidizing bacteria from a hot springs of the Uzon caldera (Kamchatka, Russia).</title>
        <authorList>
            <person name="Dukat A.M."/>
            <person name="Elcheninov A.G."/>
            <person name="Frolov E.N."/>
        </authorList>
    </citation>
    <scope>NUCLEOTIDE SEQUENCE [LARGE SCALE GENOMIC DNA]</scope>
    <source>
        <strain evidence="2 3">AK1</strain>
    </source>
</reference>
<dbReference type="InterPro" id="IPR007359">
    <property type="entry name" value="SigmaE_reg_RseC_MucC"/>
</dbReference>
<keyword evidence="1" id="KW-1133">Transmembrane helix</keyword>
<dbReference type="Proteomes" id="UP001482231">
    <property type="component" value="Unassembled WGS sequence"/>
</dbReference>
<gene>
    <name evidence="2" type="ORF">V6E02_00260</name>
</gene>